<evidence type="ECO:0000256" key="2">
    <source>
        <dbReference type="ARBA" id="ARBA00022692"/>
    </source>
</evidence>
<evidence type="ECO:0000313" key="7">
    <source>
        <dbReference type="EMBL" id="KMK50810.1"/>
    </source>
</evidence>
<keyword evidence="2 5" id="KW-0812">Transmembrane</keyword>
<feature type="transmembrane region" description="Helical" evidence="5">
    <location>
        <begin position="197"/>
        <end position="220"/>
    </location>
</feature>
<sequence>MITHTKLIQSRKIKLFNKIILFFIVINAIIVGLDTYPLFSQKMGHYFSLINNFCLIIFSLEIIVKIYYLRRKFFKNCWNIFDFGIIFISIIAEFGPLSVFRIIRTIRILRFLSVIPKMRIITQVLFKSLHSMQGVAILLLIVLYIYAVLTTHLYSDIYPEYFGSLTESFYTLFQIMTFDGWSSGIVRPILKIDPFAWIIFISFLLIASYIVLNIAIGIIVDCITEIKEYELHLKIQAKEDKLLEKMGNLENQIRELKDIIEKKHH</sequence>
<comment type="subcellular location">
    <subcellularLocation>
        <location evidence="1">Membrane</location>
        <topology evidence="1">Multi-pass membrane protein</topology>
    </subcellularLocation>
</comment>
<keyword evidence="8" id="KW-1185">Reference proteome</keyword>
<dbReference type="GO" id="GO:0005248">
    <property type="term" value="F:voltage-gated sodium channel activity"/>
    <property type="evidence" value="ECO:0007669"/>
    <property type="project" value="TreeGrafter"/>
</dbReference>
<keyword evidence="4 5" id="KW-0472">Membrane</keyword>
<keyword evidence="3 5" id="KW-1133">Transmembrane helix</keyword>
<dbReference type="PANTHER" id="PTHR10037:SF62">
    <property type="entry name" value="SODIUM CHANNEL PROTEIN 60E"/>
    <property type="match status" value="1"/>
</dbReference>
<dbReference type="Gene3D" id="1.20.120.350">
    <property type="entry name" value="Voltage-gated potassium channels. Chain C"/>
    <property type="match status" value="1"/>
</dbReference>
<dbReference type="InterPro" id="IPR005821">
    <property type="entry name" value="Ion_trans_dom"/>
</dbReference>
<feature type="domain" description="Ion transport" evidence="6">
    <location>
        <begin position="14"/>
        <end position="229"/>
    </location>
</feature>
<proteinExistence type="predicted"/>
<evidence type="ECO:0000256" key="3">
    <source>
        <dbReference type="ARBA" id="ARBA00022989"/>
    </source>
</evidence>
<dbReference type="SUPFAM" id="SSF81324">
    <property type="entry name" value="Voltage-gated potassium channels"/>
    <property type="match status" value="1"/>
</dbReference>
<dbReference type="GO" id="GO:0001518">
    <property type="term" value="C:voltage-gated sodium channel complex"/>
    <property type="evidence" value="ECO:0007669"/>
    <property type="project" value="TreeGrafter"/>
</dbReference>
<accession>A0A0J5P538</accession>
<feature type="transmembrane region" description="Helical" evidence="5">
    <location>
        <begin position="80"/>
        <end position="103"/>
    </location>
</feature>
<comment type="caution">
    <text evidence="7">The sequence shown here is derived from an EMBL/GenBank/DDBJ whole genome shotgun (WGS) entry which is preliminary data.</text>
</comment>
<feature type="transmembrane region" description="Helical" evidence="5">
    <location>
        <begin position="46"/>
        <end position="68"/>
    </location>
</feature>
<dbReference type="Pfam" id="PF00520">
    <property type="entry name" value="Ion_trans"/>
    <property type="match status" value="1"/>
</dbReference>
<dbReference type="Proteomes" id="UP000036270">
    <property type="component" value="Unassembled WGS sequence"/>
</dbReference>
<dbReference type="PATRIC" id="fig|67855.3.peg.2049"/>
<dbReference type="InterPro" id="IPR043203">
    <property type="entry name" value="VGCC_Ca_Na"/>
</dbReference>
<protein>
    <recommendedName>
        <fullName evidence="6">Ion transport domain-containing protein</fullName>
    </recommendedName>
</protein>
<reference evidence="7 8" key="1">
    <citation type="submission" date="2014-12" db="EMBL/GenBank/DDBJ databases">
        <title>Reclassification of Actinobacillus muris as Muribacter muris.</title>
        <authorList>
            <person name="Christensen H."/>
            <person name="Nicklas W."/>
            <person name="Bisgaard M."/>
        </authorList>
    </citation>
    <scope>NUCLEOTIDE SEQUENCE [LARGE SCALE GENOMIC DNA]</scope>
    <source>
        <strain evidence="7 8">Ackerman80-443D</strain>
    </source>
</reference>
<evidence type="ECO:0000256" key="1">
    <source>
        <dbReference type="ARBA" id="ARBA00004141"/>
    </source>
</evidence>
<feature type="transmembrane region" description="Helical" evidence="5">
    <location>
        <begin position="124"/>
        <end position="149"/>
    </location>
</feature>
<evidence type="ECO:0000256" key="4">
    <source>
        <dbReference type="ARBA" id="ARBA00023136"/>
    </source>
</evidence>
<dbReference type="InterPro" id="IPR027359">
    <property type="entry name" value="Volt_channel_dom_sf"/>
</dbReference>
<gene>
    <name evidence="7" type="ORF">RO21_09720</name>
</gene>
<dbReference type="PANTHER" id="PTHR10037">
    <property type="entry name" value="VOLTAGE-GATED CATION CHANNEL CALCIUM AND SODIUM"/>
    <property type="match status" value="1"/>
</dbReference>
<dbReference type="EMBL" id="JWIZ01000066">
    <property type="protein sequence ID" value="KMK50810.1"/>
    <property type="molecule type" value="Genomic_DNA"/>
</dbReference>
<organism evidence="7 8">
    <name type="scientific">Muribacter muris</name>
    <dbReference type="NCBI Taxonomy" id="67855"/>
    <lineage>
        <taxon>Bacteria</taxon>
        <taxon>Pseudomonadati</taxon>
        <taxon>Pseudomonadota</taxon>
        <taxon>Gammaproteobacteria</taxon>
        <taxon>Pasteurellales</taxon>
        <taxon>Pasteurellaceae</taxon>
        <taxon>Muribacter</taxon>
    </lineage>
</organism>
<name>A0A0J5P538_9PAST</name>
<dbReference type="AlphaFoldDB" id="A0A0J5P538"/>
<evidence type="ECO:0000313" key="8">
    <source>
        <dbReference type="Proteomes" id="UP000036270"/>
    </source>
</evidence>
<evidence type="ECO:0000259" key="6">
    <source>
        <dbReference type="Pfam" id="PF00520"/>
    </source>
</evidence>
<evidence type="ECO:0000256" key="5">
    <source>
        <dbReference type="SAM" id="Phobius"/>
    </source>
</evidence>
<dbReference type="Gene3D" id="1.10.287.70">
    <property type="match status" value="1"/>
</dbReference>
<feature type="transmembrane region" description="Helical" evidence="5">
    <location>
        <begin position="19"/>
        <end position="39"/>
    </location>
</feature>